<dbReference type="PROSITE" id="PS51228">
    <property type="entry name" value="ACB_2"/>
    <property type="match status" value="1"/>
</dbReference>
<feature type="domain" description="ACB" evidence="2">
    <location>
        <begin position="3"/>
        <end position="88"/>
    </location>
</feature>
<accession>A0A8J6APZ9</accession>
<organism evidence="3 4">
    <name type="scientific">Carpediemonas membranifera</name>
    <dbReference type="NCBI Taxonomy" id="201153"/>
    <lineage>
        <taxon>Eukaryota</taxon>
        <taxon>Metamonada</taxon>
        <taxon>Carpediemonas-like organisms</taxon>
        <taxon>Carpediemonas</taxon>
    </lineage>
</organism>
<name>A0A8J6APZ9_9EUKA</name>
<dbReference type="EMBL" id="JAHDYR010000064">
    <property type="protein sequence ID" value="KAG9390328.1"/>
    <property type="molecule type" value="Genomic_DNA"/>
</dbReference>
<proteinExistence type="predicted"/>
<sequence length="88" mass="10360">MALQEDFEAAAEAVHQMTKRPSNEEFLKMYAMFKQAKFGDNDTPKPKMLANIKDKKKWEFWMNLKGKSQEDAMKEYIEFTQGLIAKYT</sequence>
<dbReference type="InterPro" id="IPR014352">
    <property type="entry name" value="FERM/acyl-CoA-bd_prot_sf"/>
</dbReference>
<comment type="caution">
    <text evidence="3">The sequence shown here is derived from an EMBL/GenBank/DDBJ whole genome shotgun (WGS) entry which is preliminary data.</text>
</comment>
<dbReference type="PANTHER" id="PTHR23310:SF137">
    <property type="entry name" value="ACYL-COA BINDING PROTEIN 3, ISOFORM A-RELATED"/>
    <property type="match status" value="1"/>
</dbReference>
<dbReference type="GO" id="GO:0000062">
    <property type="term" value="F:fatty-acyl-CoA binding"/>
    <property type="evidence" value="ECO:0007669"/>
    <property type="project" value="InterPro"/>
</dbReference>
<keyword evidence="1" id="KW-0446">Lipid-binding</keyword>
<dbReference type="Gene3D" id="1.20.80.10">
    <property type="match status" value="1"/>
</dbReference>
<dbReference type="InterPro" id="IPR000582">
    <property type="entry name" value="Acyl-CoA-binding_protein"/>
</dbReference>
<evidence type="ECO:0000313" key="3">
    <source>
        <dbReference type="EMBL" id="KAG9390328.1"/>
    </source>
</evidence>
<reference evidence="3" key="1">
    <citation type="submission" date="2021-05" db="EMBL/GenBank/DDBJ databases">
        <title>A free-living protist that lacks canonical eukaryotic 1 DNA replication and segregation systems.</title>
        <authorList>
            <person name="Salas-Leiva D.E."/>
            <person name="Tromer E.C."/>
            <person name="Curtis B.A."/>
            <person name="Jerlstrom-Hultqvist J."/>
            <person name="Kolisko M."/>
            <person name="Yi Z."/>
            <person name="Salas-Leiva J.S."/>
            <person name="Gallot-Lavallee L."/>
            <person name="Kops G.J.P.L."/>
            <person name="Archibald J.M."/>
            <person name="Simpson A.G.B."/>
            <person name="Roger A.J."/>
        </authorList>
    </citation>
    <scope>NUCLEOTIDE SEQUENCE</scope>
    <source>
        <strain evidence="3">BICM</strain>
    </source>
</reference>
<evidence type="ECO:0000259" key="2">
    <source>
        <dbReference type="PROSITE" id="PS51228"/>
    </source>
</evidence>
<protein>
    <submittedName>
        <fullName evidence="3">Acyl CoA binding protein</fullName>
    </submittedName>
</protein>
<dbReference type="OrthoDB" id="346910at2759"/>
<keyword evidence="4" id="KW-1185">Reference proteome</keyword>
<evidence type="ECO:0000256" key="1">
    <source>
        <dbReference type="ARBA" id="ARBA00023121"/>
    </source>
</evidence>
<dbReference type="InterPro" id="IPR035984">
    <property type="entry name" value="Acyl-CoA-binding_sf"/>
</dbReference>
<dbReference type="SUPFAM" id="SSF47027">
    <property type="entry name" value="Acyl-CoA binding protein"/>
    <property type="match status" value="1"/>
</dbReference>
<evidence type="ECO:0000313" key="4">
    <source>
        <dbReference type="Proteomes" id="UP000717585"/>
    </source>
</evidence>
<dbReference type="GO" id="GO:0006631">
    <property type="term" value="P:fatty acid metabolic process"/>
    <property type="evidence" value="ECO:0007669"/>
    <property type="project" value="TreeGrafter"/>
</dbReference>
<dbReference type="Pfam" id="PF00887">
    <property type="entry name" value="ACBP"/>
    <property type="match status" value="1"/>
</dbReference>
<gene>
    <name evidence="3" type="ORF">J8273_7671</name>
</gene>
<dbReference type="AlphaFoldDB" id="A0A8J6APZ9"/>
<dbReference type="PRINTS" id="PR00689">
    <property type="entry name" value="ACOABINDINGP"/>
</dbReference>
<dbReference type="Proteomes" id="UP000717585">
    <property type="component" value="Unassembled WGS sequence"/>
</dbReference>
<dbReference type="PANTHER" id="PTHR23310">
    <property type="entry name" value="ACYL-COA-BINDING PROTEIN, ACBP"/>
    <property type="match status" value="1"/>
</dbReference>